<dbReference type="CDD" id="cd15831">
    <property type="entry name" value="BTAD"/>
    <property type="match status" value="1"/>
</dbReference>
<dbReference type="PANTHER" id="PTHR35807">
    <property type="entry name" value="TRANSCRIPTIONAL REGULATOR REDD-RELATED"/>
    <property type="match status" value="1"/>
</dbReference>
<evidence type="ECO:0000256" key="4">
    <source>
        <dbReference type="ARBA" id="ARBA00023163"/>
    </source>
</evidence>
<dbReference type="InterPro" id="IPR005158">
    <property type="entry name" value="BTAD"/>
</dbReference>
<keyword evidence="2" id="KW-0805">Transcription regulation</keyword>
<comment type="similarity">
    <text evidence="1">Belongs to the AfsR/DnrI/RedD regulatory family.</text>
</comment>
<proteinExistence type="inferred from homology"/>
<evidence type="ECO:0000256" key="1">
    <source>
        <dbReference type="ARBA" id="ARBA00005820"/>
    </source>
</evidence>
<dbReference type="Gene3D" id="1.10.10.10">
    <property type="entry name" value="Winged helix-like DNA-binding domain superfamily/Winged helix DNA-binding domain"/>
    <property type="match status" value="1"/>
</dbReference>
<dbReference type="InterPro" id="IPR016032">
    <property type="entry name" value="Sig_transdc_resp-reg_C-effctor"/>
</dbReference>
<dbReference type="GO" id="GO:0003677">
    <property type="term" value="F:DNA binding"/>
    <property type="evidence" value="ECO:0007669"/>
    <property type="project" value="UniProtKB-KW"/>
</dbReference>
<dbReference type="Pfam" id="PF03704">
    <property type="entry name" value="BTAD"/>
    <property type="match status" value="1"/>
</dbReference>
<dbReference type="InterPro" id="IPR051677">
    <property type="entry name" value="AfsR-DnrI-RedD_regulator"/>
</dbReference>
<keyword evidence="8" id="KW-1185">Reference proteome</keyword>
<name>A0ABR6B8I2_9PSEU</name>
<dbReference type="InterPro" id="IPR036388">
    <property type="entry name" value="WH-like_DNA-bd_sf"/>
</dbReference>
<gene>
    <name evidence="7" type="ORF">BC739_000376</name>
</gene>
<keyword evidence="3 5" id="KW-0238">DNA-binding</keyword>
<keyword evidence="4" id="KW-0804">Transcription</keyword>
<dbReference type="SMART" id="SM01043">
    <property type="entry name" value="BTAD"/>
    <property type="match status" value="1"/>
</dbReference>
<dbReference type="Gene3D" id="1.25.40.10">
    <property type="entry name" value="Tetratricopeptide repeat domain"/>
    <property type="match status" value="1"/>
</dbReference>
<dbReference type="SUPFAM" id="SSF48452">
    <property type="entry name" value="TPR-like"/>
    <property type="match status" value="1"/>
</dbReference>
<dbReference type="InterPro" id="IPR011990">
    <property type="entry name" value="TPR-like_helical_dom_sf"/>
</dbReference>
<dbReference type="RefSeq" id="WP_025359195.1">
    <property type="nucleotide sequence ID" value="NZ_BAAABQ010000046.1"/>
</dbReference>
<evidence type="ECO:0000256" key="5">
    <source>
        <dbReference type="PROSITE-ProRule" id="PRU01091"/>
    </source>
</evidence>
<dbReference type="Proteomes" id="UP000517916">
    <property type="component" value="Unassembled WGS sequence"/>
</dbReference>
<protein>
    <submittedName>
        <fullName evidence="7">DNA-binding SARP family transcriptional activator</fullName>
    </submittedName>
</protein>
<dbReference type="InterPro" id="IPR001867">
    <property type="entry name" value="OmpR/PhoB-type_DNA-bd"/>
</dbReference>
<evidence type="ECO:0000259" key="6">
    <source>
        <dbReference type="PROSITE" id="PS51755"/>
    </source>
</evidence>
<dbReference type="SMART" id="SM00862">
    <property type="entry name" value="Trans_reg_C"/>
    <property type="match status" value="1"/>
</dbReference>
<dbReference type="EMBL" id="JACJID010000001">
    <property type="protein sequence ID" value="MBA8923179.1"/>
    <property type="molecule type" value="Genomic_DNA"/>
</dbReference>
<dbReference type="Pfam" id="PF00486">
    <property type="entry name" value="Trans_reg_C"/>
    <property type="match status" value="1"/>
</dbReference>
<accession>A0ABR6B8I2</accession>
<feature type="domain" description="OmpR/PhoB-type" evidence="6">
    <location>
        <begin position="1"/>
        <end position="96"/>
    </location>
</feature>
<dbReference type="PROSITE" id="PS51755">
    <property type="entry name" value="OMPR_PHOB"/>
    <property type="match status" value="1"/>
</dbReference>
<reference evidence="7 8" key="1">
    <citation type="submission" date="2020-08" db="EMBL/GenBank/DDBJ databases">
        <title>Genomic Encyclopedia of Archaeal and Bacterial Type Strains, Phase II (KMG-II): from individual species to whole genera.</title>
        <authorList>
            <person name="Goeker M."/>
        </authorList>
    </citation>
    <scope>NUCLEOTIDE SEQUENCE [LARGE SCALE GENOMIC DNA]</scope>
    <source>
        <strain evidence="7 8">DSM 43850</strain>
    </source>
</reference>
<sequence>MRILVLGSVVIAHGAKRFDVASVKGRTVLAMLALAPGVPLSAERLVDELWADKQMGNARNALQATVTRLRKLLESVTGCRGDEVVRTVSGGYLLDLPTEWVDAHEFTDLAARGSACLAQDPRRAMALLDRALRLWRGPALPDVGDGMRCRLAATRLEERRLGAREDLITAKLAVGDGRGVVSELNELAAEYPERERFSEQLMLALYRNGRQEEALDVFHHARRRLATEMGLEPGRGMRNLYQAILVQDKVLG</sequence>
<feature type="DNA-binding region" description="OmpR/PhoB-type" evidence="5">
    <location>
        <begin position="1"/>
        <end position="96"/>
    </location>
</feature>
<evidence type="ECO:0000313" key="8">
    <source>
        <dbReference type="Proteomes" id="UP000517916"/>
    </source>
</evidence>
<evidence type="ECO:0000313" key="7">
    <source>
        <dbReference type="EMBL" id="MBA8923179.1"/>
    </source>
</evidence>
<evidence type="ECO:0000256" key="3">
    <source>
        <dbReference type="ARBA" id="ARBA00023125"/>
    </source>
</evidence>
<organism evidence="7 8">
    <name type="scientific">Kutzneria viridogrisea</name>
    <dbReference type="NCBI Taxonomy" id="47990"/>
    <lineage>
        <taxon>Bacteria</taxon>
        <taxon>Bacillati</taxon>
        <taxon>Actinomycetota</taxon>
        <taxon>Actinomycetes</taxon>
        <taxon>Pseudonocardiales</taxon>
        <taxon>Pseudonocardiaceae</taxon>
        <taxon>Kutzneria</taxon>
    </lineage>
</organism>
<comment type="caution">
    <text evidence="7">The sequence shown here is derived from an EMBL/GenBank/DDBJ whole genome shotgun (WGS) entry which is preliminary data.</text>
</comment>
<dbReference type="PANTHER" id="PTHR35807:SF1">
    <property type="entry name" value="TRANSCRIPTIONAL REGULATOR REDD"/>
    <property type="match status" value="1"/>
</dbReference>
<evidence type="ECO:0000256" key="2">
    <source>
        <dbReference type="ARBA" id="ARBA00023015"/>
    </source>
</evidence>
<dbReference type="SUPFAM" id="SSF46894">
    <property type="entry name" value="C-terminal effector domain of the bipartite response regulators"/>
    <property type="match status" value="1"/>
</dbReference>